<feature type="binding site" evidence="4">
    <location>
        <position position="133"/>
    </location>
    <ligand>
        <name>Mn(2+)</name>
        <dbReference type="ChEBI" id="CHEBI:29035"/>
        <label>1</label>
    </ligand>
</feature>
<dbReference type="GO" id="GO:0033389">
    <property type="term" value="P:putrescine biosynthetic process from arginine, via agmatine"/>
    <property type="evidence" value="ECO:0007669"/>
    <property type="project" value="TreeGrafter"/>
</dbReference>
<sequence>MYTEYLDLETDNGRRVLVWPVPYEGTVSFGSGTENGPAAILRASAEIETWNEATGLDLADYAHFRTLSPFHPPVAGPQAVYEAMREKLRQDPAFDPARDFLLTLGGEHSVALAPIAAYAEAYPDLVVLQIDAHADLRESFEGSPYSHACVMARVRELGLPLAQIGIRSLSRDESTTIHASGAHELLTLFAHDLPGPEEAAKRLREFVADRPLYLSFDADGLDPSVLPGTGTPEPGGLQLQWLNRFWTALGPALRLVGMDFCELAPQPAAGVVSESTAVQAINAVLLRTFAPTA</sequence>
<dbReference type="AlphaFoldDB" id="C8X2F4"/>
<feature type="binding site" evidence="4">
    <location>
        <position position="108"/>
    </location>
    <ligand>
        <name>Mn(2+)</name>
        <dbReference type="ChEBI" id="CHEBI:29035"/>
        <label>1</label>
    </ligand>
</feature>
<name>C8X2F4_DESRD</name>
<evidence type="ECO:0000256" key="4">
    <source>
        <dbReference type="PIRSR" id="PIRSR036979-1"/>
    </source>
</evidence>
<reference evidence="6" key="1">
    <citation type="submission" date="2009-09" db="EMBL/GenBank/DDBJ databases">
        <title>The complete chromosome of Desulfohalobium retbaense DSM 5692.</title>
        <authorList>
            <consortium name="US DOE Joint Genome Institute (JGI-PGF)"/>
            <person name="Lucas S."/>
            <person name="Copeland A."/>
            <person name="Lapidus A."/>
            <person name="Glavina del Rio T."/>
            <person name="Dalin E."/>
            <person name="Tice H."/>
            <person name="Bruce D."/>
            <person name="Goodwin L."/>
            <person name="Pitluck S."/>
            <person name="Kyrpides N."/>
            <person name="Mavromatis K."/>
            <person name="Ivanova N."/>
            <person name="Mikhailova N."/>
            <person name="Munk A.C."/>
            <person name="Brettin T."/>
            <person name="Detter J.C."/>
            <person name="Han C."/>
            <person name="Tapia R."/>
            <person name="Larimer F."/>
            <person name="Land M."/>
            <person name="Hauser L."/>
            <person name="Markowitz V."/>
            <person name="Cheng J.-F."/>
            <person name="Hugenholtz P."/>
            <person name="Woyke T."/>
            <person name="Wu D."/>
            <person name="Spring S."/>
            <person name="Klenk H.-P."/>
            <person name="Eisen J.A."/>
        </authorList>
    </citation>
    <scope>NUCLEOTIDE SEQUENCE [LARGE SCALE GENOMIC DNA]</scope>
    <source>
        <strain evidence="6">DSM 5692</strain>
    </source>
</reference>
<dbReference type="PANTHER" id="PTHR11358">
    <property type="entry name" value="ARGINASE/AGMATINASE"/>
    <property type="match status" value="1"/>
</dbReference>
<protein>
    <submittedName>
        <fullName evidence="5">Agmatinase</fullName>
    </submittedName>
</protein>
<dbReference type="GO" id="GO:0046872">
    <property type="term" value="F:metal ion binding"/>
    <property type="evidence" value="ECO:0007669"/>
    <property type="project" value="UniProtKB-KW"/>
</dbReference>
<dbReference type="EMBL" id="CP001734">
    <property type="protein sequence ID" value="ACV68601.1"/>
    <property type="molecule type" value="Genomic_DNA"/>
</dbReference>
<dbReference type="InterPro" id="IPR005925">
    <property type="entry name" value="Agmatinase-rel"/>
</dbReference>
<dbReference type="PROSITE" id="PS51409">
    <property type="entry name" value="ARGINASE_2"/>
    <property type="match status" value="1"/>
</dbReference>
<dbReference type="OrthoDB" id="9789727at2"/>
<dbReference type="GO" id="GO:0008783">
    <property type="term" value="F:agmatinase activity"/>
    <property type="evidence" value="ECO:0007669"/>
    <property type="project" value="TreeGrafter"/>
</dbReference>
<dbReference type="CDD" id="cd11593">
    <property type="entry name" value="Agmatinase-like_2"/>
    <property type="match status" value="1"/>
</dbReference>
<organism evidence="5 6">
    <name type="scientific">Desulfohalobium retbaense (strain ATCC 49708 / DSM 5692 / JCM 16813 / HR100)</name>
    <dbReference type="NCBI Taxonomy" id="485915"/>
    <lineage>
        <taxon>Bacteria</taxon>
        <taxon>Pseudomonadati</taxon>
        <taxon>Thermodesulfobacteriota</taxon>
        <taxon>Desulfovibrionia</taxon>
        <taxon>Desulfovibrionales</taxon>
        <taxon>Desulfohalobiaceae</taxon>
        <taxon>Desulfohalobium</taxon>
    </lineage>
</organism>
<comment type="cofactor">
    <cofactor evidence="4">
        <name>Mn(2+)</name>
        <dbReference type="ChEBI" id="CHEBI:29035"/>
    </cofactor>
    <text evidence="4">Binds 2 manganese ions per subunit.</text>
</comment>
<evidence type="ECO:0000313" key="5">
    <source>
        <dbReference type="EMBL" id="ACV68601.1"/>
    </source>
</evidence>
<keyword evidence="2 4" id="KW-0479">Metal-binding</keyword>
<dbReference type="STRING" id="485915.Dret_1313"/>
<dbReference type="InterPro" id="IPR023696">
    <property type="entry name" value="Ureohydrolase_dom_sf"/>
</dbReference>
<dbReference type="Pfam" id="PF00491">
    <property type="entry name" value="Arginase"/>
    <property type="match status" value="1"/>
</dbReference>
<reference evidence="5 6" key="2">
    <citation type="journal article" date="2010" name="Stand. Genomic Sci.">
        <title>Complete genome sequence of Desulfohalobium retbaense type strain (HR(100)).</title>
        <authorList>
            <person name="Spring S."/>
            <person name="Nolan M."/>
            <person name="Lapidus A."/>
            <person name="Glavina Del Rio T."/>
            <person name="Copeland A."/>
            <person name="Tice H."/>
            <person name="Cheng J.F."/>
            <person name="Lucas S."/>
            <person name="Land M."/>
            <person name="Chen F."/>
            <person name="Bruce D."/>
            <person name="Goodwin L."/>
            <person name="Pitluck S."/>
            <person name="Ivanova N."/>
            <person name="Mavromatis K."/>
            <person name="Mikhailova N."/>
            <person name="Pati A."/>
            <person name="Chen A."/>
            <person name="Palaniappan K."/>
            <person name="Hauser L."/>
            <person name="Chang Y.J."/>
            <person name="Jeffries C.D."/>
            <person name="Munk C."/>
            <person name="Kiss H."/>
            <person name="Chain P."/>
            <person name="Han C."/>
            <person name="Brettin T."/>
            <person name="Detter J.C."/>
            <person name="Schuler E."/>
            <person name="Goker M."/>
            <person name="Rohde M."/>
            <person name="Bristow J."/>
            <person name="Eisen J.A."/>
            <person name="Markowitz V."/>
            <person name="Hugenholtz P."/>
            <person name="Kyrpides N.C."/>
            <person name="Klenk H.P."/>
        </authorList>
    </citation>
    <scope>NUCLEOTIDE SEQUENCE [LARGE SCALE GENOMIC DNA]</scope>
    <source>
        <strain evidence="5 6">DSM 5692</strain>
    </source>
</reference>
<dbReference type="Gene3D" id="3.40.800.10">
    <property type="entry name" value="Ureohydrolase domain"/>
    <property type="match status" value="1"/>
</dbReference>
<feature type="binding site" evidence="4">
    <location>
        <position position="131"/>
    </location>
    <ligand>
        <name>Mn(2+)</name>
        <dbReference type="ChEBI" id="CHEBI:29035"/>
        <label>1</label>
    </ligand>
</feature>
<feature type="binding site" evidence="4">
    <location>
        <position position="219"/>
    </location>
    <ligand>
        <name>Mn(2+)</name>
        <dbReference type="ChEBI" id="CHEBI:29035"/>
        <label>1</label>
    </ligand>
</feature>
<dbReference type="eggNOG" id="COG0010">
    <property type="taxonomic scope" value="Bacteria"/>
</dbReference>
<evidence type="ECO:0000256" key="1">
    <source>
        <dbReference type="ARBA" id="ARBA00009227"/>
    </source>
</evidence>
<dbReference type="KEGG" id="drt:Dret_1313"/>
<dbReference type="HOGENOM" id="CLU_039478_0_2_7"/>
<accession>C8X2F4</accession>
<comment type="similarity">
    <text evidence="1">Belongs to the arginase family. Agmatinase subfamily.</text>
</comment>
<dbReference type="PIRSF" id="PIRSF036979">
    <property type="entry name" value="Arginase"/>
    <property type="match status" value="1"/>
</dbReference>
<evidence type="ECO:0000256" key="2">
    <source>
        <dbReference type="ARBA" id="ARBA00022723"/>
    </source>
</evidence>
<gene>
    <name evidence="5" type="ordered locus">Dret_1313</name>
</gene>
<keyword evidence="4" id="KW-0464">Manganese</keyword>
<dbReference type="InterPro" id="IPR006035">
    <property type="entry name" value="Ureohydrolase"/>
</dbReference>
<evidence type="ECO:0000313" key="6">
    <source>
        <dbReference type="Proteomes" id="UP000001052"/>
    </source>
</evidence>
<keyword evidence="3" id="KW-0378">Hydrolase</keyword>
<proteinExistence type="inferred from homology"/>
<dbReference type="Proteomes" id="UP000001052">
    <property type="component" value="Chromosome"/>
</dbReference>
<evidence type="ECO:0000256" key="3">
    <source>
        <dbReference type="ARBA" id="ARBA00022801"/>
    </source>
</evidence>
<feature type="binding site" evidence="4">
    <location>
        <position position="135"/>
    </location>
    <ligand>
        <name>Mn(2+)</name>
        <dbReference type="ChEBI" id="CHEBI:29035"/>
        <label>1</label>
    </ligand>
</feature>
<feature type="binding site" evidence="4">
    <location>
        <position position="217"/>
    </location>
    <ligand>
        <name>Mn(2+)</name>
        <dbReference type="ChEBI" id="CHEBI:29035"/>
        <label>1</label>
    </ligand>
</feature>
<dbReference type="PANTHER" id="PTHR11358:SF26">
    <property type="entry name" value="GUANIDINO ACID HYDROLASE, MITOCHONDRIAL"/>
    <property type="match status" value="1"/>
</dbReference>
<keyword evidence="6" id="KW-1185">Reference proteome</keyword>
<dbReference type="SUPFAM" id="SSF52768">
    <property type="entry name" value="Arginase/deacetylase"/>
    <property type="match status" value="1"/>
</dbReference>
<dbReference type="NCBIfam" id="TIGR01230">
    <property type="entry name" value="agmatinase"/>
    <property type="match status" value="1"/>
</dbReference>